<evidence type="ECO:0000313" key="3">
    <source>
        <dbReference type="Proteomes" id="UP000075578"/>
    </source>
</evidence>
<sequence>MAQKTRTQNLTDILKELEATTPDVEASAVVSIDGLIIASALPQDVEEDRVAAMSAAMLSLGERTSQELKRGSLEQVFVKGVNGYIIMMGAGQEAVLTALARKDAKLGLVFLDMKRTADEIGKII</sequence>
<dbReference type="EMBL" id="LNGD01000223">
    <property type="protein sequence ID" value="KYC46106.1"/>
    <property type="molecule type" value="Genomic_DNA"/>
</dbReference>
<dbReference type="InterPro" id="IPR053141">
    <property type="entry name" value="Mycobact_SerProt_Inhib_Rv3364c"/>
</dbReference>
<dbReference type="AlphaFoldDB" id="A0A150IM62"/>
<dbReference type="Proteomes" id="UP000075578">
    <property type="component" value="Unassembled WGS sequence"/>
</dbReference>
<organism evidence="2 3">
    <name type="scientific">Candidatus Methanofastidiosum methylothiophilum</name>
    <dbReference type="NCBI Taxonomy" id="1705564"/>
    <lineage>
        <taxon>Archaea</taxon>
        <taxon>Methanobacteriati</taxon>
        <taxon>Methanobacteriota</taxon>
        <taxon>Stenosarchaea group</taxon>
        <taxon>Candidatus Methanofastidiosia</taxon>
        <taxon>Candidatus Methanofastidiosales</taxon>
        <taxon>Candidatus Methanofastidiosaceae</taxon>
        <taxon>Candidatus Methanofastidiosum</taxon>
    </lineage>
</organism>
<protein>
    <submittedName>
        <fullName evidence="2">Roadblock/LC7 domain protein</fullName>
    </submittedName>
</protein>
<dbReference type="PANTHER" id="PTHR36222">
    <property type="entry name" value="SERINE PROTEASE INHIBITOR RV3364C"/>
    <property type="match status" value="1"/>
</dbReference>
<reference evidence="2 3" key="1">
    <citation type="journal article" date="2016" name="ISME J.">
        <title>Chasing the elusive Euryarchaeota class WSA2: genomes reveal a uniquely fastidious methyl-reducing methanogen.</title>
        <authorList>
            <person name="Nobu M.K."/>
            <person name="Narihiro T."/>
            <person name="Kuroda K."/>
            <person name="Mei R."/>
            <person name="Liu W.T."/>
        </authorList>
    </citation>
    <scope>NUCLEOTIDE SEQUENCE [LARGE SCALE GENOMIC DNA]</scope>
    <source>
        <strain evidence="2">U1lsi0528_Bin089</strain>
    </source>
</reference>
<dbReference type="Gene3D" id="3.30.450.30">
    <property type="entry name" value="Dynein light chain 2a, cytoplasmic"/>
    <property type="match status" value="1"/>
</dbReference>
<dbReference type="InterPro" id="IPR004942">
    <property type="entry name" value="Roadblock/LAMTOR2_dom"/>
</dbReference>
<dbReference type="Pfam" id="PF03259">
    <property type="entry name" value="Robl_LC7"/>
    <property type="match status" value="1"/>
</dbReference>
<evidence type="ECO:0000313" key="2">
    <source>
        <dbReference type="EMBL" id="KYC46106.1"/>
    </source>
</evidence>
<dbReference type="PANTHER" id="PTHR36222:SF1">
    <property type="entry name" value="SERINE PROTEASE INHIBITOR RV3364C"/>
    <property type="match status" value="1"/>
</dbReference>
<comment type="caution">
    <text evidence="2">The sequence shown here is derived from an EMBL/GenBank/DDBJ whole genome shotgun (WGS) entry which is preliminary data.</text>
</comment>
<name>A0A150IM62_9EURY</name>
<evidence type="ECO:0000259" key="1">
    <source>
        <dbReference type="SMART" id="SM00960"/>
    </source>
</evidence>
<gene>
    <name evidence="2" type="ORF">AMQ74_01865</name>
</gene>
<accession>A0A150IM62</accession>
<proteinExistence type="predicted"/>
<feature type="domain" description="Roadblock/LAMTOR2" evidence="1">
    <location>
        <begin position="10"/>
        <end position="100"/>
    </location>
</feature>
<dbReference type="SMART" id="SM00960">
    <property type="entry name" value="Robl_LC7"/>
    <property type="match status" value="1"/>
</dbReference>
<dbReference type="SUPFAM" id="SSF103196">
    <property type="entry name" value="Roadblock/LC7 domain"/>
    <property type="match status" value="1"/>
</dbReference>